<dbReference type="SMART" id="SM00796">
    <property type="entry name" value="AHS1"/>
    <property type="match status" value="1"/>
</dbReference>
<reference evidence="12 13" key="1">
    <citation type="submission" date="2015-04" db="EMBL/GenBank/DDBJ databases">
        <title>Complete genome sequence of Schizopora paradoxa KUC8140, a cosmopolitan wood degrader in East Asia.</title>
        <authorList>
            <consortium name="DOE Joint Genome Institute"/>
            <person name="Min B."/>
            <person name="Park H."/>
            <person name="Jang Y."/>
            <person name="Kim J.-J."/>
            <person name="Kim K.H."/>
            <person name="Pangilinan J."/>
            <person name="Lipzen A."/>
            <person name="Riley R."/>
            <person name="Grigoriev I.V."/>
            <person name="Spatafora J.W."/>
            <person name="Choi I.-G."/>
        </authorList>
    </citation>
    <scope>NUCLEOTIDE SEQUENCE [LARGE SCALE GENOMIC DNA]</scope>
    <source>
        <strain evidence="12 13">KUC8140</strain>
    </source>
</reference>
<dbReference type="InterPro" id="IPR005481">
    <property type="entry name" value="BC-like_N"/>
</dbReference>
<dbReference type="Pfam" id="PF02626">
    <property type="entry name" value="CT_A_B"/>
    <property type="match status" value="1"/>
</dbReference>
<dbReference type="InterPro" id="IPR003833">
    <property type="entry name" value="CT_C_D"/>
</dbReference>
<dbReference type="GO" id="GO:0046872">
    <property type="term" value="F:metal ion binding"/>
    <property type="evidence" value="ECO:0007669"/>
    <property type="project" value="InterPro"/>
</dbReference>
<dbReference type="Proteomes" id="UP000053477">
    <property type="component" value="Unassembled WGS sequence"/>
</dbReference>
<dbReference type="PROSITE" id="PS50979">
    <property type="entry name" value="BC"/>
    <property type="match status" value="1"/>
</dbReference>
<evidence type="ECO:0000259" key="10">
    <source>
        <dbReference type="PROSITE" id="PS50975"/>
    </source>
</evidence>
<evidence type="ECO:0000256" key="2">
    <source>
        <dbReference type="ARBA" id="ARBA00022598"/>
    </source>
</evidence>
<evidence type="ECO:0000256" key="6">
    <source>
        <dbReference type="ARBA" id="ARBA00023267"/>
    </source>
</evidence>
<comment type="cofactor">
    <cofactor evidence="1">
        <name>biotin</name>
        <dbReference type="ChEBI" id="CHEBI:57586"/>
    </cofactor>
</comment>
<keyword evidence="2" id="KW-0436">Ligase</keyword>
<dbReference type="Gene3D" id="3.30.1360.40">
    <property type="match status" value="1"/>
</dbReference>
<dbReference type="Pfam" id="PF02785">
    <property type="entry name" value="Biotin_carb_C"/>
    <property type="match status" value="1"/>
</dbReference>
<feature type="compositionally biased region" description="Basic and acidic residues" evidence="8">
    <location>
        <begin position="1188"/>
        <end position="1197"/>
    </location>
</feature>
<dbReference type="InterPro" id="IPR003778">
    <property type="entry name" value="CT_A_B"/>
</dbReference>
<keyword evidence="4" id="KW-0378">Hydrolase</keyword>
<dbReference type="PROSITE" id="PS50975">
    <property type="entry name" value="ATP_GRASP"/>
    <property type="match status" value="1"/>
</dbReference>
<protein>
    <submittedName>
        <fullName evidence="12">Urea carboxylase</fullName>
    </submittedName>
</protein>
<sequence length="1288" mass="140783">MSSSLQVSTEGHKLLVANRGEIAVRIIQTAKRLRLPTVAIYTAVDSTAPHVQLADESVLLRPDDDDPASNAKGYLDSEVIANICTQRNVTLVHPGYGFLSENAGFARLLENRGVKLLGPSAKVIEDMGLKHRARKLAVEAGVPIVPGCDIVDNMGQATAFAADVGYPVMIKATAGGGGMGLVVCMNEEELISNFEGAKQRSKSLFANDGVFLERFYPSARHIEIQIFGDGLGHVIHMGERECSVQRRHQKIFEESPSPFLFDRPTLREEMCAAAVELGKAIKYKSAGTVEFLVDDQSGSYFFLEMNTRLQVEHGVTEMIYPGLDIVELMIYQGILEVDNEGGLPEEALQQKDYGKPRKELHAIEARVYSENPASNFVPSPGILQYVEFPPSSKDLRIDTWVSTGTVVSSFYDPLLAKIIVNAPNRSEAISKLRFLLKDSEDYLVGESHGKVAVCGPPNNIEFLAQVLEEDLFKAGRATTEWVDHGEVSCVPHALTVLTPGLNATVQDLPGRKVGLGIPTSGPMDDLAFRAANILVGNNPNCEGFEIVVPSAKSPLAFSILFHVESIIAVTGANAQVKVDGKEATMWSQVSVSAGSKVAVYGAGSATETSRSGGLRVYMAVWKGFPHVPSYLASKSTSMGNGGYQGRALQTGDVIRIRSSETYKKYLSGAFLTVPDYFVPKYPSQWIVYALPGPHDDTEFLTAAGIEAFYARQWKVSSASNRMGIRLEAVPLNLRDAPSEPVLAWARENGGEGGSHPSNILDTGYALGSINLNGETPVILTCEGPSMGGYACVSTIVSAERWKLGQFRPGDFVQFVRVDIEDAVQLRNHYDKWLNSIADAGNSPSLFDVFDFKPTGDYRLDPKLHVVESPDRYKVVFRQAGDSSILVEFGPMKLDFLVRARVHGFEMAAKARNIVGIIEFCACIRSTMCHFDPKLISQNDLLDALIEIEASLPSSVEDMVFPGRKLSFPIVLDDKWNREALDRYMRSSRDQAVYLPSNIDYLARNNGLKDGAEALKVLIASPWLVFGVGFYLACPFLVPVDPRCRIVGQKMNPSRTFTPRGAIGIAGVVAAIYPVESPGGYQLYGRTLPAWQNWGAGPDFAADRPWLLRPFDQVVFEEVSEKEYVEMEKLFDSGRYKFKIEECTFSMKDYVKFISTIESEVVAFQAGQATGVALEEAREKLLWEEWQTREREKAKQKDGPNTGPSGQNGIPENARFASASVSGSVWKIVTSVGSTINSAEDVLVILEAMKMEIKIQAGEENVGGKVVGLGHGIAEGATVRAGDVLVIIE</sequence>
<dbReference type="InterPro" id="IPR029000">
    <property type="entry name" value="Cyclophilin-like_dom_sf"/>
</dbReference>
<dbReference type="Pfam" id="PF02682">
    <property type="entry name" value="CT_C_D"/>
    <property type="match status" value="1"/>
</dbReference>
<evidence type="ECO:0000256" key="5">
    <source>
        <dbReference type="ARBA" id="ARBA00022840"/>
    </source>
</evidence>
<dbReference type="Pfam" id="PF00289">
    <property type="entry name" value="Biotin_carb_N"/>
    <property type="match status" value="1"/>
</dbReference>
<keyword evidence="3 7" id="KW-0547">Nucleotide-binding</keyword>
<dbReference type="CDD" id="cd06850">
    <property type="entry name" value="biotinyl_domain"/>
    <property type="match status" value="1"/>
</dbReference>
<evidence type="ECO:0000256" key="8">
    <source>
        <dbReference type="SAM" id="MobiDB-lite"/>
    </source>
</evidence>
<evidence type="ECO:0000313" key="12">
    <source>
        <dbReference type="EMBL" id="KLO19311.1"/>
    </source>
</evidence>
<dbReference type="InterPro" id="IPR011053">
    <property type="entry name" value="Single_hybrid_motif"/>
</dbReference>
<dbReference type="PANTHER" id="PTHR18866">
    <property type="entry name" value="CARBOXYLASE:PYRUVATE/ACETYL-COA/PROPIONYL-COA CARBOXYLASE"/>
    <property type="match status" value="1"/>
</dbReference>
<dbReference type="SUPFAM" id="SSF50891">
    <property type="entry name" value="Cyclophilin-like"/>
    <property type="match status" value="2"/>
</dbReference>
<dbReference type="InterPro" id="IPR050856">
    <property type="entry name" value="Biotin_carboxylase_complex"/>
</dbReference>
<dbReference type="InterPro" id="IPR000089">
    <property type="entry name" value="Biotin_lipoyl"/>
</dbReference>
<feature type="domain" description="Biotin carboxylation" evidence="11">
    <location>
        <begin position="10"/>
        <end position="487"/>
    </location>
</feature>
<evidence type="ECO:0000256" key="7">
    <source>
        <dbReference type="PROSITE-ProRule" id="PRU00409"/>
    </source>
</evidence>
<evidence type="ECO:0000259" key="11">
    <source>
        <dbReference type="PROSITE" id="PS50979"/>
    </source>
</evidence>
<dbReference type="SUPFAM" id="SSF51230">
    <property type="entry name" value="Single hybrid motif"/>
    <property type="match status" value="1"/>
</dbReference>
<dbReference type="SMART" id="SM00878">
    <property type="entry name" value="Biotin_carb_C"/>
    <property type="match status" value="1"/>
</dbReference>
<dbReference type="Pfam" id="PF02786">
    <property type="entry name" value="CPSase_L_D2"/>
    <property type="match status" value="1"/>
</dbReference>
<evidence type="ECO:0000259" key="9">
    <source>
        <dbReference type="PROSITE" id="PS50968"/>
    </source>
</evidence>
<gene>
    <name evidence="12" type="ORF">SCHPADRAFT_843542</name>
</gene>
<dbReference type="SUPFAM" id="SSF56059">
    <property type="entry name" value="Glutathione synthetase ATP-binding domain-like"/>
    <property type="match status" value="1"/>
</dbReference>
<proteinExistence type="predicted"/>
<dbReference type="PANTHER" id="PTHR18866:SF128">
    <property type="entry name" value="UREA AMIDOLYASE"/>
    <property type="match status" value="1"/>
</dbReference>
<evidence type="ECO:0000256" key="1">
    <source>
        <dbReference type="ARBA" id="ARBA00001953"/>
    </source>
</evidence>
<dbReference type="InterPro" id="IPR011761">
    <property type="entry name" value="ATP-grasp"/>
</dbReference>
<dbReference type="InterPro" id="IPR016185">
    <property type="entry name" value="PreATP-grasp_dom_sf"/>
</dbReference>
<dbReference type="STRING" id="27342.A0A0H2SQE2"/>
<accession>A0A0H2SQE2</accession>
<dbReference type="InterPro" id="IPR005482">
    <property type="entry name" value="Biotin_COase_C"/>
</dbReference>
<feature type="domain" description="ATP-grasp" evidence="10">
    <location>
        <begin position="134"/>
        <end position="334"/>
    </location>
</feature>
<organism evidence="12 13">
    <name type="scientific">Schizopora paradoxa</name>
    <dbReference type="NCBI Taxonomy" id="27342"/>
    <lineage>
        <taxon>Eukaryota</taxon>
        <taxon>Fungi</taxon>
        <taxon>Dikarya</taxon>
        <taxon>Basidiomycota</taxon>
        <taxon>Agaricomycotina</taxon>
        <taxon>Agaricomycetes</taxon>
        <taxon>Hymenochaetales</taxon>
        <taxon>Schizoporaceae</taxon>
        <taxon>Schizopora</taxon>
    </lineage>
</organism>
<dbReference type="Gene3D" id="3.30.470.20">
    <property type="entry name" value="ATP-grasp fold, B domain"/>
    <property type="match status" value="1"/>
</dbReference>
<dbReference type="SUPFAM" id="SSF160467">
    <property type="entry name" value="PH0987 N-terminal domain-like"/>
    <property type="match status" value="1"/>
</dbReference>
<dbReference type="EMBL" id="KQ085887">
    <property type="protein sequence ID" value="KLO19311.1"/>
    <property type="molecule type" value="Genomic_DNA"/>
</dbReference>
<dbReference type="PROSITE" id="PS50968">
    <property type="entry name" value="BIOTINYL_LIPOYL"/>
    <property type="match status" value="1"/>
</dbReference>
<dbReference type="SUPFAM" id="SSF52440">
    <property type="entry name" value="PreATP-grasp domain"/>
    <property type="match status" value="1"/>
</dbReference>
<dbReference type="Pfam" id="PF00364">
    <property type="entry name" value="Biotin_lipoyl"/>
    <property type="match status" value="1"/>
</dbReference>
<keyword evidence="6" id="KW-0092">Biotin</keyword>
<name>A0A0H2SQE2_9AGAM</name>
<dbReference type="GO" id="GO:0016874">
    <property type="term" value="F:ligase activity"/>
    <property type="evidence" value="ECO:0007669"/>
    <property type="project" value="UniProtKB-KW"/>
</dbReference>
<dbReference type="Gene3D" id="2.40.100.10">
    <property type="entry name" value="Cyclophilin-like"/>
    <property type="match status" value="2"/>
</dbReference>
<feature type="domain" description="Lipoyl-binding" evidence="9">
    <location>
        <begin position="1204"/>
        <end position="1288"/>
    </location>
</feature>
<dbReference type="SUPFAM" id="SSF51246">
    <property type="entry name" value="Rudiment single hybrid motif"/>
    <property type="match status" value="1"/>
</dbReference>
<dbReference type="InterPro" id="IPR011764">
    <property type="entry name" value="Biotin_carboxylation_dom"/>
</dbReference>
<evidence type="ECO:0000313" key="13">
    <source>
        <dbReference type="Proteomes" id="UP000053477"/>
    </source>
</evidence>
<dbReference type="SMART" id="SM00797">
    <property type="entry name" value="AHS2"/>
    <property type="match status" value="1"/>
</dbReference>
<feature type="region of interest" description="Disordered" evidence="8">
    <location>
        <begin position="1188"/>
        <end position="1212"/>
    </location>
</feature>
<evidence type="ECO:0000256" key="4">
    <source>
        <dbReference type="ARBA" id="ARBA00022801"/>
    </source>
</evidence>
<keyword evidence="13" id="KW-1185">Reference proteome</keyword>
<dbReference type="InterPro" id="IPR005479">
    <property type="entry name" value="CPAse_ATP-bd"/>
</dbReference>
<dbReference type="GO" id="GO:0005524">
    <property type="term" value="F:ATP binding"/>
    <property type="evidence" value="ECO:0007669"/>
    <property type="project" value="UniProtKB-UniRule"/>
</dbReference>
<dbReference type="GO" id="GO:0016787">
    <property type="term" value="F:hydrolase activity"/>
    <property type="evidence" value="ECO:0007669"/>
    <property type="project" value="UniProtKB-KW"/>
</dbReference>
<dbReference type="PROSITE" id="PS00867">
    <property type="entry name" value="CPSASE_2"/>
    <property type="match status" value="1"/>
</dbReference>
<dbReference type="PROSITE" id="PS00866">
    <property type="entry name" value="CPSASE_1"/>
    <property type="match status" value="1"/>
</dbReference>
<dbReference type="OrthoDB" id="196847at2759"/>
<dbReference type="InterPro" id="IPR011054">
    <property type="entry name" value="Rudment_hybrid_motif"/>
</dbReference>
<evidence type="ECO:0000256" key="3">
    <source>
        <dbReference type="ARBA" id="ARBA00022741"/>
    </source>
</evidence>
<keyword evidence="5 7" id="KW-0067">ATP-binding</keyword>
<dbReference type="InParanoid" id="A0A0H2SQE2"/>
<dbReference type="Gene3D" id="2.40.50.100">
    <property type="match status" value="1"/>
</dbReference>